<gene>
    <name evidence="1" type="ORF">L3X38_007173</name>
</gene>
<reference evidence="1 2" key="1">
    <citation type="journal article" date="2022" name="G3 (Bethesda)">
        <title>Whole-genome sequence and methylome profiling of the almond [Prunus dulcis (Mill.) D.A. Webb] cultivar 'Nonpareil'.</title>
        <authorList>
            <person name="D'Amico-Willman K.M."/>
            <person name="Ouma W.Z."/>
            <person name="Meulia T."/>
            <person name="Sideli G.M."/>
            <person name="Gradziel T.M."/>
            <person name="Fresnedo-Ramirez J."/>
        </authorList>
    </citation>
    <scope>NUCLEOTIDE SEQUENCE [LARGE SCALE GENOMIC DNA]</scope>
    <source>
        <strain evidence="1">Clone GOH B32 T37-40</strain>
    </source>
</reference>
<dbReference type="EMBL" id="JAJFAZ020000001">
    <property type="protein sequence ID" value="KAI5354278.1"/>
    <property type="molecule type" value="Genomic_DNA"/>
</dbReference>
<evidence type="ECO:0000313" key="2">
    <source>
        <dbReference type="Proteomes" id="UP001054821"/>
    </source>
</evidence>
<accession>A0AAD4ZTZ7</accession>
<evidence type="ECO:0000313" key="1">
    <source>
        <dbReference type="EMBL" id="KAI5354278.1"/>
    </source>
</evidence>
<proteinExistence type="predicted"/>
<sequence length="186" mass="21600">MAGDVFQVWSNDRVRPCRHRVTLKENEVRYSFGLFSLHKGVIHVPDELLDKDHPLSRTFSLRLTDLGSGDFILSTSFDSDFHLSCLRIFASFVFRWSFVALDRAVWLVFSVLLSKGFLSNPYCYIKGAEVFKFQNILDSIRKGIESHRLAQGQDLHQREEKSLRHCKTELAQLNSMLFKTIQILLF</sequence>
<keyword evidence="2" id="KW-1185">Reference proteome</keyword>
<dbReference type="Gene3D" id="2.60.120.330">
    <property type="entry name" value="B-lactam Antibiotic, Isopenicillin N Synthase, Chain"/>
    <property type="match status" value="1"/>
</dbReference>
<dbReference type="SUPFAM" id="SSF51197">
    <property type="entry name" value="Clavaminate synthase-like"/>
    <property type="match status" value="1"/>
</dbReference>
<organism evidence="1 2">
    <name type="scientific">Prunus dulcis</name>
    <name type="common">Almond</name>
    <name type="synonym">Amygdalus dulcis</name>
    <dbReference type="NCBI Taxonomy" id="3755"/>
    <lineage>
        <taxon>Eukaryota</taxon>
        <taxon>Viridiplantae</taxon>
        <taxon>Streptophyta</taxon>
        <taxon>Embryophyta</taxon>
        <taxon>Tracheophyta</taxon>
        <taxon>Spermatophyta</taxon>
        <taxon>Magnoliopsida</taxon>
        <taxon>eudicotyledons</taxon>
        <taxon>Gunneridae</taxon>
        <taxon>Pentapetalae</taxon>
        <taxon>rosids</taxon>
        <taxon>fabids</taxon>
        <taxon>Rosales</taxon>
        <taxon>Rosaceae</taxon>
        <taxon>Amygdaloideae</taxon>
        <taxon>Amygdaleae</taxon>
        <taxon>Prunus</taxon>
    </lineage>
</organism>
<name>A0AAD4ZTZ7_PRUDU</name>
<comment type="caution">
    <text evidence="1">The sequence shown here is derived from an EMBL/GenBank/DDBJ whole genome shotgun (WGS) entry which is preliminary data.</text>
</comment>
<dbReference type="Proteomes" id="UP001054821">
    <property type="component" value="Chromosome 1"/>
</dbReference>
<evidence type="ECO:0008006" key="3">
    <source>
        <dbReference type="Google" id="ProtNLM"/>
    </source>
</evidence>
<dbReference type="AlphaFoldDB" id="A0AAD4ZTZ7"/>
<dbReference type="InterPro" id="IPR027443">
    <property type="entry name" value="IPNS-like_sf"/>
</dbReference>
<protein>
    <recommendedName>
        <fullName evidence="3">2-oxoglutarate and Fe(II)-dependent oxygenase superfamily protein</fullName>
    </recommendedName>
</protein>